<accession>A0A2U1LXI0</accession>
<comment type="caution">
    <text evidence="2">The sequence shown here is derived from an EMBL/GenBank/DDBJ whole genome shotgun (WGS) entry which is preliminary data.</text>
</comment>
<name>A0A2U1LXI0_ARTAN</name>
<feature type="region of interest" description="Disordered" evidence="1">
    <location>
        <begin position="1"/>
        <end position="37"/>
    </location>
</feature>
<reference evidence="2 3" key="1">
    <citation type="journal article" date="2018" name="Mol. Plant">
        <title>The genome of Artemisia annua provides insight into the evolution of Asteraceae family and artemisinin biosynthesis.</title>
        <authorList>
            <person name="Shen Q."/>
            <person name="Zhang L."/>
            <person name="Liao Z."/>
            <person name="Wang S."/>
            <person name="Yan T."/>
            <person name="Shi P."/>
            <person name="Liu M."/>
            <person name="Fu X."/>
            <person name="Pan Q."/>
            <person name="Wang Y."/>
            <person name="Lv Z."/>
            <person name="Lu X."/>
            <person name="Zhang F."/>
            <person name="Jiang W."/>
            <person name="Ma Y."/>
            <person name="Chen M."/>
            <person name="Hao X."/>
            <person name="Li L."/>
            <person name="Tang Y."/>
            <person name="Lv G."/>
            <person name="Zhou Y."/>
            <person name="Sun X."/>
            <person name="Brodelius P.E."/>
            <person name="Rose J.K.C."/>
            <person name="Tang K."/>
        </authorList>
    </citation>
    <scope>NUCLEOTIDE SEQUENCE [LARGE SCALE GENOMIC DNA]</scope>
    <source>
        <strain evidence="3">cv. Huhao1</strain>
        <tissue evidence="2">Leaf</tissue>
    </source>
</reference>
<dbReference type="Proteomes" id="UP000245207">
    <property type="component" value="Unassembled WGS sequence"/>
</dbReference>
<sequence length="89" mass="10592">MSSSGKRPRNPFSPKGKKKEQPPFENQDSSKRHADLQEKREAYEFINSLMDEIVKDCNMARELQKQMKELMKSINRKEALIEKIKKYFE</sequence>
<organism evidence="2 3">
    <name type="scientific">Artemisia annua</name>
    <name type="common">Sweet wormwood</name>
    <dbReference type="NCBI Taxonomy" id="35608"/>
    <lineage>
        <taxon>Eukaryota</taxon>
        <taxon>Viridiplantae</taxon>
        <taxon>Streptophyta</taxon>
        <taxon>Embryophyta</taxon>
        <taxon>Tracheophyta</taxon>
        <taxon>Spermatophyta</taxon>
        <taxon>Magnoliopsida</taxon>
        <taxon>eudicotyledons</taxon>
        <taxon>Gunneridae</taxon>
        <taxon>Pentapetalae</taxon>
        <taxon>asterids</taxon>
        <taxon>campanulids</taxon>
        <taxon>Asterales</taxon>
        <taxon>Asteraceae</taxon>
        <taxon>Asteroideae</taxon>
        <taxon>Anthemideae</taxon>
        <taxon>Artemisiinae</taxon>
        <taxon>Artemisia</taxon>
    </lineage>
</organism>
<evidence type="ECO:0000313" key="2">
    <source>
        <dbReference type="EMBL" id="PWA53726.1"/>
    </source>
</evidence>
<evidence type="ECO:0000313" key="3">
    <source>
        <dbReference type="Proteomes" id="UP000245207"/>
    </source>
</evidence>
<gene>
    <name evidence="2" type="ORF">CTI12_AA442230</name>
</gene>
<feature type="compositionally biased region" description="Basic and acidic residues" evidence="1">
    <location>
        <begin position="28"/>
        <end position="37"/>
    </location>
</feature>
<keyword evidence="3" id="KW-1185">Reference proteome</keyword>
<dbReference type="AlphaFoldDB" id="A0A2U1LXI0"/>
<proteinExistence type="predicted"/>
<protein>
    <submittedName>
        <fullName evidence="2">Uncharacterized protein</fullName>
    </submittedName>
</protein>
<dbReference type="EMBL" id="PKPP01007315">
    <property type="protein sequence ID" value="PWA53726.1"/>
    <property type="molecule type" value="Genomic_DNA"/>
</dbReference>
<evidence type="ECO:0000256" key="1">
    <source>
        <dbReference type="SAM" id="MobiDB-lite"/>
    </source>
</evidence>